<evidence type="ECO:0000256" key="14">
    <source>
        <dbReference type="ARBA" id="ARBA00023157"/>
    </source>
</evidence>
<dbReference type="Gene3D" id="1.10.510.10">
    <property type="entry name" value="Transferase(Phosphotransferase) domain 1"/>
    <property type="match status" value="1"/>
</dbReference>
<dbReference type="GO" id="GO:0005524">
    <property type="term" value="F:ATP binding"/>
    <property type="evidence" value="ECO:0007669"/>
    <property type="project" value="UniProtKB-KW"/>
</dbReference>
<keyword evidence="16" id="KW-0325">Glycoprotein</keyword>
<reference evidence="25" key="1">
    <citation type="submission" date="2015-10" db="EMBL/GenBank/DDBJ databases">
        <authorList>
            <person name="Martinez-Garcia P.J."/>
            <person name="Crepeau M.W."/>
            <person name="Puiu D."/>
            <person name="Gonzalez-Ibeas D."/>
            <person name="Whalen J."/>
            <person name="Stevens K."/>
            <person name="Paul R."/>
            <person name="Butterfield T."/>
            <person name="Britton M."/>
            <person name="Reagan R."/>
            <person name="Chakraborty S."/>
            <person name="Walawage S.L."/>
            <person name="Vasquez-Gross H.A."/>
            <person name="Cardeno C."/>
            <person name="Famula R."/>
            <person name="Pratt K."/>
            <person name="Kuruganti S."/>
            <person name="Aradhya M.K."/>
            <person name="Leslie C.A."/>
            <person name="Dandekar A.M."/>
            <person name="Salzberg S.L."/>
            <person name="Wegrzyn J.L."/>
            <person name="Langley C.H."/>
            <person name="Neale D.B."/>
        </authorList>
    </citation>
    <scope>NUCLEOTIDE SEQUENCE</scope>
    <source>
        <tissue evidence="25">Leaves</tissue>
    </source>
</reference>
<evidence type="ECO:0000256" key="7">
    <source>
        <dbReference type="ARBA" id="ARBA00022729"/>
    </source>
</evidence>
<keyword evidence="5 19" id="KW-0808">Transferase</keyword>
<keyword evidence="2" id="KW-1003">Cell membrane</keyword>
<dbReference type="PROSITE" id="PS50011">
    <property type="entry name" value="PROTEIN_KINASE_DOM"/>
    <property type="match status" value="1"/>
</dbReference>
<evidence type="ECO:0000256" key="2">
    <source>
        <dbReference type="ARBA" id="ARBA00022475"/>
    </source>
</evidence>
<evidence type="ECO:0000256" key="3">
    <source>
        <dbReference type="ARBA" id="ARBA00022527"/>
    </source>
</evidence>
<keyword evidence="7" id="KW-0732">Signal</keyword>
<dbReference type="CDD" id="cd14066">
    <property type="entry name" value="STKc_IRAK"/>
    <property type="match status" value="1"/>
</dbReference>
<evidence type="ECO:0000313" key="25">
    <source>
        <dbReference type="EMBL" id="KAF5472661.1"/>
    </source>
</evidence>
<keyword evidence="14" id="KW-1015">Disulfide bond</keyword>
<dbReference type="SUPFAM" id="SSF51110">
    <property type="entry name" value="alpha-D-mannose-specific plant lectins"/>
    <property type="match status" value="1"/>
</dbReference>
<keyword evidence="11 19" id="KW-0067">ATP-binding</keyword>
<dbReference type="EMBL" id="LIHL02000004">
    <property type="protein sequence ID" value="KAF5472661.1"/>
    <property type="molecule type" value="Genomic_DNA"/>
</dbReference>
<dbReference type="SMART" id="SM00108">
    <property type="entry name" value="B_lectin"/>
    <property type="match status" value="1"/>
</dbReference>
<dbReference type="CDD" id="cd01098">
    <property type="entry name" value="PAN_AP_plant"/>
    <property type="match status" value="1"/>
</dbReference>
<evidence type="ECO:0000256" key="1">
    <source>
        <dbReference type="ARBA" id="ARBA00004251"/>
    </source>
</evidence>
<evidence type="ECO:0000256" key="5">
    <source>
        <dbReference type="ARBA" id="ARBA00022679"/>
    </source>
</evidence>
<keyword evidence="6 21" id="KW-0812">Transmembrane</keyword>
<protein>
    <recommendedName>
        <fullName evidence="19">Receptor-like serine/threonine-protein kinase</fullName>
        <ecNumber evidence="19">2.7.11.1</ecNumber>
    </recommendedName>
</protein>
<dbReference type="Gene3D" id="2.90.10.10">
    <property type="entry name" value="Bulb-type lectin domain"/>
    <property type="match status" value="1"/>
</dbReference>
<dbReference type="InterPro" id="IPR001480">
    <property type="entry name" value="Bulb-type_lectin_dom"/>
</dbReference>
<accession>A0A833XNZ0</accession>
<dbReference type="PIRSF" id="PIRSF000641">
    <property type="entry name" value="SRK"/>
    <property type="match status" value="1"/>
</dbReference>
<dbReference type="FunFam" id="2.90.10.10:FF:000005">
    <property type="entry name" value="G-type lectin S-receptor-like serine/threonine-protein kinase"/>
    <property type="match status" value="1"/>
</dbReference>
<dbReference type="GO" id="GO:0048544">
    <property type="term" value="P:recognition of pollen"/>
    <property type="evidence" value="ECO:0007669"/>
    <property type="project" value="InterPro"/>
</dbReference>
<dbReference type="InterPro" id="IPR001245">
    <property type="entry name" value="Ser-Thr/Tyr_kinase_cat_dom"/>
</dbReference>
<comment type="caution">
    <text evidence="25">The sequence shown here is derived from an EMBL/GenBank/DDBJ whole genome shotgun (WGS) entry which is preliminary data.</text>
</comment>
<evidence type="ECO:0000256" key="8">
    <source>
        <dbReference type="ARBA" id="ARBA00022734"/>
    </source>
</evidence>
<evidence type="ECO:0000256" key="21">
    <source>
        <dbReference type="SAM" id="Phobius"/>
    </source>
</evidence>
<dbReference type="InterPro" id="IPR024171">
    <property type="entry name" value="SRK-like_kinase"/>
</dbReference>
<comment type="similarity">
    <text evidence="19">Belongs to the protein kinase superfamily. Ser/Thr protein kinase family.</text>
</comment>
<keyword evidence="10 19" id="KW-0418">Kinase</keyword>
<dbReference type="InterPro" id="IPR036426">
    <property type="entry name" value="Bulb-type_lectin_dom_sf"/>
</dbReference>
<feature type="region of interest" description="Disordered" evidence="20">
    <location>
        <begin position="490"/>
        <end position="513"/>
    </location>
</feature>
<reference evidence="25" key="2">
    <citation type="submission" date="2020-03" db="EMBL/GenBank/DDBJ databases">
        <title>Walnut 2.0.</title>
        <authorList>
            <person name="Marrano A."/>
            <person name="Britton M."/>
            <person name="Zimin A.V."/>
            <person name="Zaini P.A."/>
            <person name="Workman R."/>
            <person name="Puiu D."/>
            <person name="Bianco L."/>
            <person name="Allen B.J."/>
            <person name="Troggio M."/>
            <person name="Leslie C.A."/>
            <person name="Timp W."/>
            <person name="Dendekar A."/>
            <person name="Salzberg S.L."/>
            <person name="Neale D.B."/>
        </authorList>
    </citation>
    <scope>NUCLEOTIDE SEQUENCE</scope>
    <source>
        <tissue evidence="25">Leaves</tissue>
    </source>
</reference>
<evidence type="ECO:0000256" key="6">
    <source>
        <dbReference type="ARBA" id="ARBA00022692"/>
    </source>
</evidence>
<keyword evidence="8" id="KW-0430">Lectin</keyword>
<comment type="subcellular location">
    <subcellularLocation>
        <location evidence="1">Cell membrane</location>
        <topology evidence="1">Single-pass type I membrane protein</topology>
    </subcellularLocation>
</comment>
<evidence type="ECO:0000256" key="16">
    <source>
        <dbReference type="ARBA" id="ARBA00023180"/>
    </source>
</evidence>
<keyword evidence="3 19" id="KW-0723">Serine/threonine-protein kinase</keyword>
<dbReference type="FunFam" id="1.10.510.10:FF:000060">
    <property type="entry name" value="G-type lectin S-receptor-like serine/threonine-protein kinase"/>
    <property type="match status" value="1"/>
</dbReference>
<dbReference type="GO" id="GO:0030246">
    <property type="term" value="F:carbohydrate binding"/>
    <property type="evidence" value="ECO:0007669"/>
    <property type="project" value="UniProtKB-KW"/>
</dbReference>
<keyword evidence="9 19" id="KW-0547">Nucleotide-binding</keyword>
<evidence type="ECO:0000256" key="20">
    <source>
        <dbReference type="SAM" id="MobiDB-lite"/>
    </source>
</evidence>
<dbReference type="GO" id="GO:0004674">
    <property type="term" value="F:protein serine/threonine kinase activity"/>
    <property type="evidence" value="ECO:0007669"/>
    <property type="project" value="UniProtKB-KW"/>
</dbReference>
<comment type="catalytic activity">
    <reaction evidence="17 19">
        <text>L-threonyl-[protein] + ATP = O-phospho-L-threonyl-[protein] + ADP + H(+)</text>
        <dbReference type="Rhea" id="RHEA:46608"/>
        <dbReference type="Rhea" id="RHEA-COMP:11060"/>
        <dbReference type="Rhea" id="RHEA-COMP:11605"/>
        <dbReference type="ChEBI" id="CHEBI:15378"/>
        <dbReference type="ChEBI" id="CHEBI:30013"/>
        <dbReference type="ChEBI" id="CHEBI:30616"/>
        <dbReference type="ChEBI" id="CHEBI:61977"/>
        <dbReference type="ChEBI" id="CHEBI:456216"/>
        <dbReference type="EC" id="2.7.11.1"/>
    </reaction>
</comment>
<organism evidence="25 26">
    <name type="scientific">Juglans regia</name>
    <name type="common">English walnut</name>
    <dbReference type="NCBI Taxonomy" id="51240"/>
    <lineage>
        <taxon>Eukaryota</taxon>
        <taxon>Viridiplantae</taxon>
        <taxon>Streptophyta</taxon>
        <taxon>Embryophyta</taxon>
        <taxon>Tracheophyta</taxon>
        <taxon>Spermatophyta</taxon>
        <taxon>Magnoliopsida</taxon>
        <taxon>eudicotyledons</taxon>
        <taxon>Gunneridae</taxon>
        <taxon>Pentapetalae</taxon>
        <taxon>rosids</taxon>
        <taxon>fabids</taxon>
        <taxon>Fagales</taxon>
        <taxon>Juglandaceae</taxon>
        <taxon>Juglans</taxon>
    </lineage>
</organism>
<keyword evidence="12 21" id="KW-1133">Transmembrane helix</keyword>
<proteinExistence type="inferred from homology"/>
<comment type="catalytic activity">
    <reaction evidence="18 19">
        <text>L-seryl-[protein] + ATP = O-phospho-L-seryl-[protein] + ADP + H(+)</text>
        <dbReference type="Rhea" id="RHEA:17989"/>
        <dbReference type="Rhea" id="RHEA-COMP:9863"/>
        <dbReference type="Rhea" id="RHEA-COMP:11604"/>
        <dbReference type="ChEBI" id="CHEBI:15378"/>
        <dbReference type="ChEBI" id="CHEBI:29999"/>
        <dbReference type="ChEBI" id="CHEBI:30616"/>
        <dbReference type="ChEBI" id="CHEBI:83421"/>
        <dbReference type="ChEBI" id="CHEBI:456216"/>
        <dbReference type="EC" id="2.7.11.1"/>
    </reaction>
</comment>
<evidence type="ECO:0000259" key="23">
    <source>
        <dbReference type="PROSITE" id="PS50927"/>
    </source>
</evidence>
<dbReference type="AlphaFoldDB" id="A0A833XNZ0"/>
<dbReference type="InterPro" id="IPR000858">
    <property type="entry name" value="S_locus_glycoprot_dom"/>
</dbReference>
<dbReference type="InterPro" id="IPR000719">
    <property type="entry name" value="Prot_kinase_dom"/>
</dbReference>
<keyword evidence="4" id="KW-0245">EGF-like domain</keyword>
<gene>
    <name evidence="25" type="ORF">F2P56_009360</name>
</gene>
<evidence type="ECO:0000259" key="22">
    <source>
        <dbReference type="PROSITE" id="PS50011"/>
    </source>
</evidence>
<dbReference type="Gramene" id="Jr04_12840_p1">
    <property type="protein sequence ID" value="cds.Jr04_12840_p1"/>
    <property type="gene ID" value="Jr04_12840"/>
</dbReference>
<keyword evidence="15" id="KW-0675">Receptor</keyword>
<feature type="transmembrane region" description="Helical" evidence="21">
    <location>
        <begin position="456"/>
        <end position="478"/>
    </location>
</feature>
<dbReference type="SUPFAM" id="SSF56112">
    <property type="entry name" value="Protein kinase-like (PK-like)"/>
    <property type="match status" value="1"/>
</dbReference>
<dbReference type="Proteomes" id="UP000619265">
    <property type="component" value="Unassembled WGS sequence"/>
</dbReference>
<feature type="compositionally biased region" description="Polar residues" evidence="20">
    <location>
        <begin position="490"/>
        <end position="504"/>
    </location>
</feature>
<evidence type="ECO:0000259" key="24">
    <source>
        <dbReference type="PROSITE" id="PS50948"/>
    </source>
</evidence>
<dbReference type="Gene3D" id="3.50.4.10">
    <property type="entry name" value="Hepatocyte Growth Factor"/>
    <property type="match status" value="1"/>
</dbReference>
<evidence type="ECO:0000256" key="15">
    <source>
        <dbReference type="ARBA" id="ARBA00023170"/>
    </source>
</evidence>
<feature type="domain" description="Bulb-type lectin" evidence="23">
    <location>
        <begin position="39"/>
        <end position="165"/>
    </location>
</feature>
<dbReference type="Pfam" id="PF00954">
    <property type="entry name" value="S_locus_glycop"/>
    <property type="match status" value="1"/>
</dbReference>
<dbReference type="Pfam" id="PF07714">
    <property type="entry name" value="PK_Tyr_Ser-Thr"/>
    <property type="match status" value="1"/>
</dbReference>
<dbReference type="CDD" id="cd00054">
    <property type="entry name" value="EGF_CA"/>
    <property type="match status" value="1"/>
</dbReference>
<evidence type="ECO:0000256" key="19">
    <source>
        <dbReference type="PIRNR" id="PIRNR000641"/>
    </source>
</evidence>
<dbReference type="InterPro" id="IPR003609">
    <property type="entry name" value="Pan_app"/>
</dbReference>
<dbReference type="FunFam" id="3.30.200.20:FF:000330">
    <property type="entry name" value="G-type lectin S-receptor-like serine/threonine-protein kinase At4g03230"/>
    <property type="match status" value="1"/>
</dbReference>
<evidence type="ECO:0000313" key="26">
    <source>
        <dbReference type="Proteomes" id="UP000619265"/>
    </source>
</evidence>
<dbReference type="SMART" id="SM00473">
    <property type="entry name" value="PAN_AP"/>
    <property type="match status" value="1"/>
</dbReference>
<keyword evidence="13 21" id="KW-0472">Membrane</keyword>
<evidence type="ECO:0000256" key="11">
    <source>
        <dbReference type="ARBA" id="ARBA00022840"/>
    </source>
</evidence>
<dbReference type="Pfam" id="PF01453">
    <property type="entry name" value="B_lectin"/>
    <property type="match status" value="1"/>
</dbReference>
<dbReference type="Gene3D" id="3.30.200.20">
    <property type="entry name" value="Phosphorylase Kinase, domain 1"/>
    <property type="match status" value="1"/>
</dbReference>
<evidence type="ECO:0000256" key="18">
    <source>
        <dbReference type="ARBA" id="ARBA00048679"/>
    </source>
</evidence>
<evidence type="ECO:0000256" key="12">
    <source>
        <dbReference type="ARBA" id="ARBA00022989"/>
    </source>
</evidence>
<evidence type="ECO:0000256" key="17">
    <source>
        <dbReference type="ARBA" id="ARBA00047899"/>
    </source>
</evidence>
<feature type="domain" description="Apple" evidence="24">
    <location>
        <begin position="352"/>
        <end position="433"/>
    </location>
</feature>
<evidence type="ECO:0000256" key="13">
    <source>
        <dbReference type="ARBA" id="ARBA00023136"/>
    </source>
</evidence>
<feature type="domain" description="Protein kinase" evidence="22">
    <location>
        <begin position="532"/>
        <end position="819"/>
    </location>
</feature>
<evidence type="ECO:0000256" key="9">
    <source>
        <dbReference type="ARBA" id="ARBA00022741"/>
    </source>
</evidence>
<dbReference type="SMART" id="SM00220">
    <property type="entry name" value="S_TKc"/>
    <property type="match status" value="1"/>
</dbReference>
<dbReference type="PROSITE" id="PS00108">
    <property type="entry name" value="PROTEIN_KINASE_ST"/>
    <property type="match status" value="1"/>
</dbReference>
<dbReference type="PANTHER" id="PTHR27002:SF981">
    <property type="entry name" value="NON-SPECIFIC SERINE_THREONINE PROTEIN KINASE"/>
    <property type="match status" value="1"/>
</dbReference>
<dbReference type="PANTHER" id="PTHR27002">
    <property type="entry name" value="RECEPTOR-LIKE SERINE/THREONINE-PROTEIN KINASE SD1-8"/>
    <property type="match status" value="1"/>
</dbReference>
<evidence type="ECO:0000256" key="4">
    <source>
        <dbReference type="ARBA" id="ARBA00022536"/>
    </source>
</evidence>
<dbReference type="PROSITE" id="PS50948">
    <property type="entry name" value="PAN"/>
    <property type="match status" value="1"/>
</dbReference>
<dbReference type="Pfam" id="PF08276">
    <property type="entry name" value="PAN_2"/>
    <property type="match status" value="1"/>
</dbReference>
<dbReference type="InterPro" id="IPR008271">
    <property type="entry name" value="Ser/Thr_kinase_AS"/>
</dbReference>
<dbReference type="GO" id="GO:0005886">
    <property type="term" value="C:plasma membrane"/>
    <property type="evidence" value="ECO:0007669"/>
    <property type="project" value="UniProtKB-SubCell"/>
</dbReference>
<dbReference type="InterPro" id="IPR011009">
    <property type="entry name" value="Kinase-like_dom_sf"/>
</dbReference>
<dbReference type="EC" id="2.7.11.1" evidence="19"/>
<name>A0A833XNZ0_JUGRE</name>
<dbReference type="PROSITE" id="PS50927">
    <property type="entry name" value="BULB_LECTIN"/>
    <property type="match status" value="1"/>
</dbReference>
<sequence>MIVSATSVLSMIMYFVKRFLFLFLHTLLQFLLLRCGTSLDTITVSQPVTDGRDVLVSDGKTFALGFFSPGKSTHRYVGIWYYSAPGQAKVWVANRDKPIINRSGVLSIDVHGNLVLSVKDQSQHIWSTDIVSKSKNNISFVAQLLDSGNLILTHDDERKMALWQSFDYPTDTALPNMKLGLDRRTGLNRVLTSWKSTDDPGTGNWSYKIDSNGSPQLFLYKGKVPWWRSGHWNGEGWSGIPTLHNNRLFNISFVNNENESTTIWRALYPTLLSTLVVNESGFVERSVYTKGSDSKWLKLGAAPFDKCDIYGKCGAFGKCNEIDSGFECSCLPGLQRNASDGCVRKRGAASICRSGEGFVKVPNVKVPDTSAARVKTGLSMEACKQLCLQNCSCTAYASVDAREESGGCMNWNGELIDTRVYVDGGQNLYVRVDAVELGLYHSRKPEAGFFASKKRLAIMVVAMLVTSFLIFVFVHLVIKRQRKRKGSANQPMLFNDASSIPFQDSQKHDERRGKPDLPFFELSTVVAATDNFSPANRLGQGGFGPVYKGQLTNGQEIAVKTLSKSSSQGTEEFKNEVMLIAKLQHRNLVRLFGCSIHKEERMLIYEYMPNKSLDFFIFDEIKRQLLDWRKRFEIIVGIARGVLYLHQDSRLKIIHRDLKASNVLLDAAMTPKISDFGLARMFGDDQIEANTNRPVGTYGYMSPEYAMEGLYSTKSDVFSFGVLALEIISGKRNNHFYVGSPCLNLIGHAWDLWKESKALDIVDSSLGDEASYPAYEVLRCIQIGLLCVQEQAADRPTMLEVVFMLGNEANVPSPKKPAFINRRIIDSGQDPSSSAGAPASLNDITISELEAR</sequence>
<evidence type="ECO:0000256" key="10">
    <source>
        <dbReference type="ARBA" id="ARBA00022777"/>
    </source>
</evidence>
<dbReference type="CDD" id="cd00028">
    <property type="entry name" value="B_lectin"/>
    <property type="match status" value="1"/>
</dbReference>